<feature type="region of interest" description="Disordered" evidence="3">
    <location>
        <begin position="119"/>
        <end position="162"/>
    </location>
</feature>
<dbReference type="FunFam" id="2.60.40.420:FF:000003">
    <property type="entry name" value="Blue copper"/>
    <property type="match status" value="1"/>
</dbReference>
<evidence type="ECO:0000256" key="4">
    <source>
        <dbReference type="SAM" id="SignalP"/>
    </source>
</evidence>
<dbReference type="OMA" id="WYFICPT"/>
<dbReference type="EnsemblPlants" id="Kaladp0103s0005.1.v1.1">
    <property type="protein sequence ID" value="Kaladp0103s0005.1.v1.1"/>
    <property type="gene ID" value="Kaladp0103s0005.v1.1"/>
</dbReference>
<dbReference type="Pfam" id="PF02298">
    <property type="entry name" value="Cu_bind_like"/>
    <property type="match status" value="1"/>
</dbReference>
<dbReference type="InterPro" id="IPR003245">
    <property type="entry name" value="Phytocyanin_dom"/>
</dbReference>
<keyword evidence="2" id="KW-0325">Glycoprotein</keyword>
<evidence type="ECO:0000259" key="5">
    <source>
        <dbReference type="PROSITE" id="PS51485"/>
    </source>
</evidence>
<dbReference type="GO" id="GO:0005886">
    <property type="term" value="C:plasma membrane"/>
    <property type="evidence" value="ECO:0007669"/>
    <property type="project" value="TreeGrafter"/>
</dbReference>
<evidence type="ECO:0000313" key="7">
    <source>
        <dbReference type="Proteomes" id="UP000594263"/>
    </source>
</evidence>
<keyword evidence="7" id="KW-1185">Reference proteome</keyword>
<dbReference type="GO" id="GO:0046872">
    <property type="term" value="F:metal ion binding"/>
    <property type="evidence" value="ECO:0007669"/>
    <property type="project" value="UniProtKB-KW"/>
</dbReference>
<dbReference type="Gene3D" id="2.60.40.420">
    <property type="entry name" value="Cupredoxins - blue copper proteins"/>
    <property type="match status" value="1"/>
</dbReference>
<protein>
    <recommendedName>
        <fullName evidence="5">Phytocyanin domain-containing protein</fullName>
    </recommendedName>
</protein>
<evidence type="ECO:0000256" key="1">
    <source>
        <dbReference type="ARBA" id="ARBA00022723"/>
    </source>
</evidence>
<dbReference type="InterPro" id="IPR008972">
    <property type="entry name" value="Cupredoxin"/>
</dbReference>
<dbReference type="GO" id="GO:0009055">
    <property type="term" value="F:electron transfer activity"/>
    <property type="evidence" value="ECO:0007669"/>
    <property type="project" value="InterPro"/>
</dbReference>
<organism evidence="6 7">
    <name type="scientific">Kalanchoe fedtschenkoi</name>
    <name type="common">Lavender scallops</name>
    <name type="synonym">South American air plant</name>
    <dbReference type="NCBI Taxonomy" id="63787"/>
    <lineage>
        <taxon>Eukaryota</taxon>
        <taxon>Viridiplantae</taxon>
        <taxon>Streptophyta</taxon>
        <taxon>Embryophyta</taxon>
        <taxon>Tracheophyta</taxon>
        <taxon>Spermatophyta</taxon>
        <taxon>Magnoliopsida</taxon>
        <taxon>eudicotyledons</taxon>
        <taxon>Gunneridae</taxon>
        <taxon>Pentapetalae</taxon>
        <taxon>Saxifragales</taxon>
        <taxon>Crassulaceae</taxon>
        <taxon>Kalanchoe</taxon>
    </lineage>
</organism>
<sequence>MEMLLFLAVALVVAAPAADAASHTVGGDSGWDTGVSYTEWAAGETFTVGDTLEFNYLTNHAVDQVSATDYASCATGSPLKSYRGGKTTVTLSTAGAWYFICPTSNHCSSGQALSVTVEAATTPPPPGVTASPPPPGAATSPPPPVGSATSPPPPPAGSGAGSLVGNRLSSSLIGAVLVVLMGLI</sequence>
<reference evidence="6" key="1">
    <citation type="submission" date="2021-01" db="UniProtKB">
        <authorList>
            <consortium name="EnsemblPlants"/>
        </authorList>
    </citation>
    <scope>IDENTIFICATION</scope>
</reference>
<feature type="compositionally biased region" description="Pro residues" evidence="3">
    <location>
        <begin position="122"/>
        <end position="156"/>
    </location>
</feature>
<proteinExistence type="predicted"/>
<dbReference type="Gramene" id="Kaladp0103s0005.1.v1.1">
    <property type="protein sequence ID" value="Kaladp0103s0005.1.v1.1"/>
    <property type="gene ID" value="Kaladp0103s0005.v1.1"/>
</dbReference>
<name>A0A7N0V5B0_KALFE</name>
<dbReference type="SUPFAM" id="SSF49503">
    <property type="entry name" value="Cupredoxins"/>
    <property type="match status" value="1"/>
</dbReference>
<feature type="chain" id="PRO_5029714028" description="Phytocyanin domain-containing protein" evidence="4">
    <location>
        <begin position="21"/>
        <end position="184"/>
    </location>
</feature>
<dbReference type="CDD" id="cd04216">
    <property type="entry name" value="Phytocyanin"/>
    <property type="match status" value="1"/>
</dbReference>
<dbReference type="PANTHER" id="PTHR33021">
    <property type="entry name" value="BLUE COPPER PROTEIN"/>
    <property type="match status" value="1"/>
</dbReference>
<keyword evidence="4" id="KW-0732">Signal</keyword>
<feature type="signal peptide" evidence="4">
    <location>
        <begin position="1"/>
        <end position="20"/>
    </location>
</feature>
<accession>A0A7N0V5B0</accession>
<evidence type="ECO:0000256" key="2">
    <source>
        <dbReference type="ARBA" id="ARBA00023180"/>
    </source>
</evidence>
<dbReference type="Proteomes" id="UP000594263">
    <property type="component" value="Unplaced"/>
</dbReference>
<keyword evidence="1" id="KW-0479">Metal-binding</keyword>
<evidence type="ECO:0000313" key="6">
    <source>
        <dbReference type="EnsemblPlants" id="Kaladp0103s0005.1.v1.1"/>
    </source>
</evidence>
<dbReference type="PROSITE" id="PS51485">
    <property type="entry name" value="PHYTOCYANIN"/>
    <property type="match status" value="1"/>
</dbReference>
<evidence type="ECO:0000256" key="3">
    <source>
        <dbReference type="SAM" id="MobiDB-lite"/>
    </source>
</evidence>
<feature type="domain" description="Phytocyanin" evidence="5">
    <location>
        <begin position="21"/>
        <end position="119"/>
    </location>
</feature>
<dbReference type="AlphaFoldDB" id="A0A7N0V5B0"/>
<dbReference type="PANTHER" id="PTHR33021:SF350">
    <property type="entry name" value="UCLACYANIN-2"/>
    <property type="match status" value="1"/>
</dbReference>
<dbReference type="InterPro" id="IPR039391">
    <property type="entry name" value="Phytocyanin-like"/>
</dbReference>